<dbReference type="AlphaFoldDB" id="A0A0F9U9P5"/>
<dbReference type="EMBL" id="LAZR01000780">
    <property type="protein sequence ID" value="KKN58011.1"/>
    <property type="molecule type" value="Genomic_DNA"/>
</dbReference>
<comment type="caution">
    <text evidence="1">The sequence shown here is derived from an EMBL/GenBank/DDBJ whole genome shotgun (WGS) entry which is preliminary data.</text>
</comment>
<gene>
    <name evidence="1" type="ORF">LCGC14_0556690</name>
</gene>
<protein>
    <submittedName>
        <fullName evidence="1">Uncharacterized protein</fullName>
    </submittedName>
</protein>
<organism evidence="1">
    <name type="scientific">marine sediment metagenome</name>
    <dbReference type="NCBI Taxonomy" id="412755"/>
    <lineage>
        <taxon>unclassified sequences</taxon>
        <taxon>metagenomes</taxon>
        <taxon>ecological metagenomes</taxon>
    </lineage>
</organism>
<evidence type="ECO:0000313" key="1">
    <source>
        <dbReference type="EMBL" id="KKN58011.1"/>
    </source>
</evidence>
<reference evidence="1" key="1">
    <citation type="journal article" date="2015" name="Nature">
        <title>Complex archaea that bridge the gap between prokaryotes and eukaryotes.</title>
        <authorList>
            <person name="Spang A."/>
            <person name="Saw J.H."/>
            <person name="Jorgensen S.L."/>
            <person name="Zaremba-Niedzwiedzka K."/>
            <person name="Martijn J."/>
            <person name="Lind A.E."/>
            <person name="van Eijk R."/>
            <person name="Schleper C."/>
            <person name="Guy L."/>
            <person name="Ettema T.J."/>
        </authorList>
    </citation>
    <scope>NUCLEOTIDE SEQUENCE</scope>
</reference>
<name>A0A0F9U9P5_9ZZZZ</name>
<proteinExistence type="predicted"/>
<accession>A0A0F9U9P5</accession>
<sequence length="71" mass="8532">MANIIQTHQDTPVERMIIIKMKPKISHLEKMLEKGWVIKKRMSGIYIILVKNDDEIFYNVPEERIVSMYKR</sequence>